<evidence type="ECO:0000313" key="1">
    <source>
        <dbReference type="EMBL" id="KAK3884998.1"/>
    </source>
</evidence>
<accession>A0AAE1G252</accession>
<comment type="caution">
    <text evidence="1">The sequence shown here is derived from an EMBL/GenBank/DDBJ whole genome shotgun (WGS) entry which is preliminary data.</text>
</comment>
<reference evidence="1" key="1">
    <citation type="submission" date="2023-10" db="EMBL/GenBank/DDBJ databases">
        <title>Genome assemblies of two species of porcelain crab, Petrolisthes cinctipes and Petrolisthes manimaculis (Anomura: Porcellanidae).</title>
        <authorList>
            <person name="Angst P."/>
        </authorList>
    </citation>
    <scope>NUCLEOTIDE SEQUENCE</scope>
    <source>
        <strain evidence="1">PB745_01</strain>
        <tissue evidence="1">Gill</tissue>
    </source>
</reference>
<dbReference type="Proteomes" id="UP001286313">
    <property type="component" value="Unassembled WGS sequence"/>
</dbReference>
<organism evidence="1 2">
    <name type="scientific">Petrolisthes cinctipes</name>
    <name type="common">Flat porcelain crab</name>
    <dbReference type="NCBI Taxonomy" id="88211"/>
    <lineage>
        <taxon>Eukaryota</taxon>
        <taxon>Metazoa</taxon>
        <taxon>Ecdysozoa</taxon>
        <taxon>Arthropoda</taxon>
        <taxon>Crustacea</taxon>
        <taxon>Multicrustacea</taxon>
        <taxon>Malacostraca</taxon>
        <taxon>Eumalacostraca</taxon>
        <taxon>Eucarida</taxon>
        <taxon>Decapoda</taxon>
        <taxon>Pleocyemata</taxon>
        <taxon>Anomura</taxon>
        <taxon>Galatheoidea</taxon>
        <taxon>Porcellanidae</taxon>
        <taxon>Petrolisthes</taxon>
    </lineage>
</organism>
<evidence type="ECO:0000313" key="2">
    <source>
        <dbReference type="Proteomes" id="UP001286313"/>
    </source>
</evidence>
<sequence length="106" mass="12044">MIDSPHTTYTHHYPSSPLTTYTHHYPSSPLTTYTHHYPSSPLTTYTHHYPSSPLTTYTHLLSFTFSPRHLQYPTKPRLNGGTPKSSKWLECTIPLSPFLSSSLILG</sequence>
<proteinExistence type="predicted"/>
<keyword evidence="2" id="KW-1185">Reference proteome</keyword>
<name>A0AAE1G252_PETCI</name>
<dbReference type="EMBL" id="JAWQEG010000833">
    <property type="protein sequence ID" value="KAK3884998.1"/>
    <property type="molecule type" value="Genomic_DNA"/>
</dbReference>
<protein>
    <submittedName>
        <fullName evidence="1">Uncharacterized protein</fullName>
    </submittedName>
</protein>
<gene>
    <name evidence="1" type="ORF">Pcinc_010740</name>
</gene>
<dbReference type="AlphaFoldDB" id="A0AAE1G252"/>